<dbReference type="Proteomes" id="UP001280121">
    <property type="component" value="Unassembled WGS sequence"/>
</dbReference>
<sequence length="276" mass="32234">MIWNRPRLHEVSNSDSGNHRDFQSNWRNKSMNRYTPNSGGHYSETYQMEGVTADSEGLMERNAWIRVISTLRLLRMVVSRGDLLVFTGNSSIRSQSWTLRCHLAGVLGLPWLCLGDFNEILWDSEKSGGADKSWRALADFIEALEDSNLENIGFGSDRRPVVVDFALATHSKNIDLINRDRRLFFEECWLDAKECRDIVEAVWRNCEPMCKKRNNQRRNLRQKRNALKEVCKGNEGLDWRKVREVVAQLDEVLEIEERYWKQRAKIVWLNSGDRNT</sequence>
<organism evidence="2 3">
    <name type="scientific">Dipteronia dyeriana</name>
    <dbReference type="NCBI Taxonomy" id="168575"/>
    <lineage>
        <taxon>Eukaryota</taxon>
        <taxon>Viridiplantae</taxon>
        <taxon>Streptophyta</taxon>
        <taxon>Embryophyta</taxon>
        <taxon>Tracheophyta</taxon>
        <taxon>Spermatophyta</taxon>
        <taxon>Magnoliopsida</taxon>
        <taxon>eudicotyledons</taxon>
        <taxon>Gunneridae</taxon>
        <taxon>Pentapetalae</taxon>
        <taxon>rosids</taxon>
        <taxon>malvids</taxon>
        <taxon>Sapindales</taxon>
        <taxon>Sapindaceae</taxon>
        <taxon>Hippocastanoideae</taxon>
        <taxon>Acereae</taxon>
        <taxon>Dipteronia</taxon>
    </lineage>
</organism>
<evidence type="ECO:0008006" key="4">
    <source>
        <dbReference type="Google" id="ProtNLM"/>
    </source>
</evidence>
<dbReference type="SUPFAM" id="SSF56219">
    <property type="entry name" value="DNase I-like"/>
    <property type="match status" value="1"/>
</dbReference>
<comment type="caution">
    <text evidence="2">The sequence shown here is derived from an EMBL/GenBank/DDBJ whole genome shotgun (WGS) entry which is preliminary data.</text>
</comment>
<feature type="compositionally biased region" description="Polar residues" evidence="1">
    <location>
        <begin position="23"/>
        <end position="33"/>
    </location>
</feature>
<gene>
    <name evidence="2" type="ORF">Ddye_019789</name>
</gene>
<evidence type="ECO:0000256" key="1">
    <source>
        <dbReference type="SAM" id="MobiDB-lite"/>
    </source>
</evidence>
<dbReference type="InterPro" id="IPR036691">
    <property type="entry name" value="Endo/exonu/phosph_ase_sf"/>
</dbReference>
<keyword evidence="3" id="KW-1185">Reference proteome</keyword>
<name>A0AAD9WUS1_9ROSI</name>
<dbReference type="AlphaFoldDB" id="A0AAD9WUS1"/>
<proteinExistence type="predicted"/>
<reference evidence="2" key="1">
    <citation type="journal article" date="2023" name="Plant J.">
        <title>Genome sequences and population genomics provide insights into the demographic history, inbreeding, and mutation load of two 'living fossil' tree species of Dipteronia.</title>
        <authorList>
            <person name="Feng Y."/>
            <person name="Comes H.P."/>
            <person name="Chen J."/>
            <person name="Zhu S."/>
            <person name="Lu R."/>
            <person name="Zhang X."/>
            <person name="Li P."/>
            <person name="Qiu J."/>
            <person name="Olsen K.M."/>
            <person name="Qiu Y."/>
        </authorList>
    </citation>
    <scope>NUCLEOTIDE SEQUENCE</scope>
    <source>
        <strain evidence="2">KIB01</strain>
    </source>
</reference>
<accession>A0AAD9WUS1</accession>
<feature type="compositionally biased region" description="Basic and acidic residues" evidence="1">
    <location>
        <begin position="7"/>
        <end position="22"/>
    </location>
</feature>
<feature type="region of interest" description="Disordered" evidence="1">
    <location>
        <begin position="1"/>
        <end position="33"/>
    </location>
</feature>
<evidence type="ECO:0000313" key="2">
    <source>
        <dbReference type="EMBL" id="KAK2644594.1"/>
    </source>
</evidence>
<dbReference type="EMBL" id="JANJYI010000006">
    <property type="protein sequence ID" value="KAK2644594.1"/>
    <property type="molecule type" value="Genomic_DNA"/>
</dbReference>
<protein>
    <recommendedName>
        <fullName evidence="4">Endonuclease/exonuclease/phosphatase domain-containing protein</fullName>
    </recommendedName>
</protein>
<evidence type="ECO:0000313" key="3">
    <source>
        <dbReference type="Proteomes" id="UP001280121"/>
    </source>
</evidence>